<feature type="transmembrane region" description="Helical" evidence="1">
    <location>
        <begin position="35"/>
        <end position="53"/>
    </location>
</feature>
<feature type="transmembrane region" description="Helical" evidence="1">
    <location>
        <begin position="173"/>
        <end position="190"/>
    </location>
</feature>
<feature type="domain" description="TRAP C4-dicarboxylate transport system permease DctM subunit" evidence="2">
    <location>
        <begin position="160"/>
        <end position="589"/>
    </location>
</feature>
<dbReference type="NCBIfam" id="TIGR02123">
    <property type="entry name" value="TRAP_fused"/>
    <property type="match status" value="1"/>
</dbReference>
<protein>
    <submittedName>
        <fullName evidence="3">TRAP transporter, 4TM/12TM fusion protein</fullName>
    </submittedName>
</protein>
<dbReference type="KEGG" id="msg:MSMEI_0956"/>
<dbReference type="InterPro" id="IPR010656">
    <property type="entry name" value="DctM"/>
</dbReference>
<feature type="transmembrane region" description="Helical" evidence="1">
    <location>
        <begin position="343"/>
        <end position="365"/>
    </location>
</feature>
<accession>I7G2T8</accession>
<feature type="transmembrane region" description="Helical" evidence="1">
    <location>
        <begin position="65"/>
        <end position="90"/>
    </location>
</feature>
<feature type="transmembrane region" description="Helical" evidence="1">
    <location>
        <begin position="229"/>
        <end position="253"/>
    </location>
</feature>
<keyword evidence="1" id="KW-1133">Transmembrane helix</keyword>
<evidence type="ECO:0000256" key="1">
    <source>
        <dbReference type="SAM" id="Phobius"/>
    </source>
</evidence>
<evidence type="ECO:0000313" key="3">
    <source>
        <dbReference type="EMBL" id="AFP37436.1"/>
    </source>
</evidence>
<proteinExistence type="predicted"/>
<feature type="transmembrane region" description="Helical" evidence="1">
    <location>
        <begin position="111"/>
        <end position="129"/>
    </location>
</feature>
<gene>
    <name evidence="3" type="ordered locus">MSMEI_0956</name>
</gene>
<keyword evidence="1" id="KW-0812">Transmembrane</keyword>
<feature type="transmembrane region" description="Helical" evidence="1">
    <location>
        <begin position="440"/>
        <end position="467"/>
    </location>
</feature>
<name>I7G2T8_MYCS2</name>
<feature type="transmembrane region" description="Helical" evidence="1">
    <location>
        <begin position="149"/>
        <end position="166"/>
    </location>
</feature>
<evidence type="ECO:0000259" key="2">
    <source>
        <dbReference type="Pfam" id="PF06808"/>
    </source>
</evidence>
<sequence length="694" mass="72247">MTVGERETPQPAPLNDAAAAAAYEDEKPARQLSGWVGHVVAAGCVLLGLSAVYQVFFPLAQGNQFALILFLAAVLPLTLLSYRSGLALPARWRRDRSPNRETEPRRDSPSPLDWVLAVVALVACLYPVLPIEIGDGGGGFDEFLGRQGTPGMIDVLVGTIVLLLVLEACRRTTGLALPIVCVLAIGYAYYGGYLPQGAAIAHAGVDWEQIVSSSFLQSTGLYGVPLDVAATYIVLFTIYGAVLEASGASRFFINLSFAAFRKSRAAPGRTVTLAGFLLGSVSGSGTATAVSLGTVAWPVLRKAGYPKENAGGMLAAAGIGAILSPPTLGAAAFIIAEYLGVPYLTVLVWAIVPTLLYYLGILLAVEIDARRYGTREVEVATTSAWRLLARFGYHLASLVLIVVLLAMDVSAVRAVVYATVAAILLSFLDREHRLTPARLYSALATGVRGVLSVAAVCAAAGVVAAMITRTGLGLQLNSILVNTARSIAENPTAVLILTAIFAALAVSVLGLAVPVTASFVIAWVIIGPALQDLGVAAPAVAMFVFYFAVLSEVTPPTALASVAASAITGGRVIATMMQAFKYALPAFLVPFAFVLTENGQGLIGLRSFTDAVWTMAVVALGVVALAVLTGGWMVRRAGWPERALCAPAAALLLYLQPLTIAVGAGLLVLALALNLGLARFRGDEAQSLSATPGT</sequence>
<dbReference type="PANTHER" id="PTHR43849">
    <property type="entry name" value="BLL3936 PROTEIN"/>
    <property type="match status" value="1"/>
</dbReference>
<reference evidence="3 4" key="2">
    <citation type="journal article" date="2009" name="Genome Res.">
        <title>Ortho-proteogenomics: multiple proteomes investigation through orthology and a new MS-based protocol.</title>
        <authorList>
            <person name="Gallien S."/>
            <person name="Perrodou E."/>
            <person name="Carapito C."/>
            <person name="Deshayes C."/>
            <person name="Reyrat J.M."/>
            <person name="Van Dorsselaer A."/>
            <person name="Poch O."/>
            <person name="Schaeffer C."/>
            <person name="Lecompte O."/>
        </authorList>
    </citation>
    <scope>NUCLEOTIDE SEQUENCE [LARGE SCALE GENOMIC DNA]</scope>
    <source>
        <strain evidence="4">ATCC 700084 / mc(2)155</strain>
    </source>
</reference>
<feature type="transmembrane region" description="Helical" evidence="1">
    <location>
        <begin position="646"/>
        <end position="673"/>
    </location>
</feature>
<feature type="transmembrane region" description="Helical" evidence="1">
    <location>
        <begin position="611"/>
        <end position="634"/>
    </location>
</feature>
<dbReference type="EMBL" id="CP001663">
    <property type="protein sequence ID" value="AFP37436.1"/>
    <property type="molecule type" value="Genomic_DNA"/>
</dbReference>
<reference evidence="3 4" key="1">
    <citation type="journal article" date="2007" name="Genome Biol.">
        <title>Interrupted coding sequences in Mycobacterium smegmatis: authentic mutations or sequencing errors?</title>
        <authorList>
            <person name="Deshayes C."/>
            <person name="Perrodou E."/>
            <person name="Gallien S."/>
            <person name="Euphrasie D."/>
            <person name="Schaeffer C."/>
            <person name="Van-Dorsselaer A."/>
            <person name="Poch O."/>
            <person name="Lecompte O."/>
            <person name="Reyrat J.M."/>
        </authorList>
    </citation>
    <scope>NUCLEOTIDE SEQUENCE [LARGE SCALE GENOMIC DNA]</scope>
    <source>
        <strain evidence="4">ATCC 700084 / mc(2)155</strain>
    </source>
</reference>
<evidence type="ECO:0000313" key="4">
    <source>
        <dbReference type="Proteomes" id="UP000006158"/>
    </source>
</evidence>
<dbReference type="Proteomes" id="UP000006158">
    <property type="component" value="Chromosome"/>
</dbReference>
<feature type="transmembrane region" description="Helical" evidence="1">
    <location>
        <begin position="586"/>
        <end position="605"/>
    </location>
</feature>
<dbReference type="AlphaFoldDB" id="I7G2T8"/>
<feature type="transmembrane region" description="Helical" evidence="1">
    <location>
        <begin position="493"/>
        <end position="526"/>
    </location>
</feature>
<feature type="transmembrane region" description="Helical" evidence="1">
    <location>
        <begin position="395"/>
        <end position="428"/>
    </location>
</feature>
<dbReference type="InterPro" id="IPR011853">
    <property type="entry name" value="TRAP_DctM-Dct_fused"/>
</dbReference>
<feature type="transmembrane region" description="Helical" evidence="1">
    <location>
        <begin position="312"/>
        <end position="336"/>
    </location>
</feature>
<keyword evidence="1" id="KW-0472">Membrane</keyword>
<organism evidence="3 4">
    <name type="scientific">Mycolicibacterium smegmatis (strain ATCC 700084 / mc(2)155)</name>
    <name type="common">Mycobacterium smegmatis</name>
    <dbReference type="NCBI Taxonomy" id="246196"/>
    <lineage>
        <taxon>Bacteria</taxon>
        <taxon>Bacillati</taxon>
        <taxon>Actinomycetota</taxon>
        <taxon>Actinomycetes</taxon>
        <taxon>Mycobacteriales</taxon>
        <taxon>Mycobacteriaceae</taxon>
        <taxon>Mycolicibacterium</taxon>
    </lineage>
</organism>
<dbReference type="Pfam" id="PF06808">
    <property type="entry name" value="DctM"/>
    <property type="match status" value="1"/>
</dbReference>
<dbReference type="PANTHER" id="PTHR43849:SF2">
    <property type="entry name" value="BLL3936 PROTEIN"/>
    <property type="match status" value="1"/>
</dbReference>
<dbReference type="PATRIC" id="fig|246196.56.peg.981"/>